<accession>A0A4P7C3P0</accession>
<dbReference type="OrthoDB" id="9790784at2"/>
<feature type="active site" description="Charge relay system" evidence="5">
    <location>
        <position position="230"/>
    </location>
</feature>
<dbReference type="SUPFAM" id="SSF52743">
    <property type="entry name" value="Subtilisin-like"/>
    <property type="match status" value="1"/>
</dbReference>
<dbReference type="PANTHER" id="PTHR43806:SF11">
    <property type="entry name" value="CEREVISIN-RELATED"/>
    <property type="match status" value="1"/>
</dbReference>
<dbReference type="KEGG" id="nwr:E3U44_19000"/>
<evidence type="ECO:0000313" key="10">
    <source>
        <dbReference type="EMBL" id="QBQ56352.1"/>
    </source>
</evidence>
<name>A0A4P7C3P0_9GAMM</name>
<dbReference type="InterPro" id="IPR034176">
    <property type="entry name" value="Peptidases_S8_13"/>
</dbReference>
<keyword evidence="4 5" id="KW-0720">Serine protease</keyword>
<dbReference type="GO" id="GO:0004252">
    <property type="term" value="F:serine-type endopeptidase activity"/>
    <property type="evidence" value="ECO:0007669"/>
    <property type="project" value="UniProtKB-UniRule"/>
</dbReference>
<feature type="domain" description="DUF5648" evidence="8">
    <location>
        <begin position="543"/>
        <end position="697"/>
    </location>
</feature>
<dbReference type="EMBL" id="CP038033">
    <property type="protein sequence ID" value="QBQ56352.1"/>
    <property type="molecule type" value="Genomic_DNA"/>
</dbReference>
<evidence type="ECO:0000313" key="9">
    <source>
        <dbReference type="EMBL" id="QBQ53072.1"/>
    </source>
</evidence>
<evidence type="ECO:0000256" key="4">
    <source>
        <dbReference type="ARBA" id="ARBA00022825"/>
    </source>
</evidence>
<dbReference type="EMBL" id="CP038033">
    <property type="protein sequence ID" value="QBQ53072.1"/>
    <property type="molecule type" value="Genomic_DNA"/>
</dbReference>
<evidence type="ECO:0000256" key="1">
    <source>
        <dbReference type="ARBA" id="ARBA00011073"/>
    </source>
</evidence>
<dbReference type="PROSITE" id="PS00136">
    <property type="entry name" value="SUBTILASE_ASP"/>
    <property type="match status" value="1"/>
</dbReference>
<dbReference type="InterPro" id="IPR022398">
    <property type="entry name" value="Peptidase_S8_His-AS"/>
</dbReference>
<gene>
    <name evidence="9" type="ORF">E3U44_00040</name>
    <name evidence="10" type="ORF">E3U44_19000</name>
    <name evidence="11" type="ORF">E3U44_19090</name>
</gene>
<dbReference type="Pfam" id="PF18885">
    <property type="entry name" value="DUF5648"/>
    <property type="match status" value="1"/>
</dbReference>
<feature type="active site" description="Charge relay system" evidence="5">
    <location>
        <position position="472"/>
    </location>
</feature>
<dbReference type="EMBL" id="CP038033">
    <property type="protein sequence ID" value="QBQ56370.1"/>
    <property type="molecule type" value="Genomic_DNA"/>
</dbReference>
<dbReference type="Pfam" id="PF00082">
    <property type="entry name" value="Peptidase_S8"/>
    <property type="match status" value="1"/>
</dbReference>
<dbReference type="Gene3D" id="3.40.50.200">
    <property type="entry name" value="Peptidase S8/S53 domain"/>
    <property type="match status" value="1"/>
</dbReference>
<keyword evidence="12" id="KW-1185">Reference proteome</keyword>
<dbReference type="InterPro" id="IPR036852">
    <property type="entry name" value="Peptidase_S8/S53_dom_sf"/>
</dbReference>
<dbReference type="Proteomes" id="UP000294325">
    <property type="component" value="Chromosome"/>
</dbReference>
<evidence type="ECO:0000259" key="8">
    <source>
        <dbReference type="Pfam" id="PF18885"/>
    </source>
</evidence>
<feature type="domain" description="Peptidase S8/S53" evidence="7">
    <location>
        <begin position="223"/>
        <end position="502"/>
    </location>
</feature>
<dbReference type="PANTHER" id="PTHR43806">
    <property type="entry name" value="PEPTIDASE S8"/>
    <property type="match status" value="1"/>
</dbReference>
<dbReference type="KEGG" id="nwr:E3U44_00040"/>
<evidence type="ECO:0000256" key="2">
    <source>
        <dbReference type="ARBA" id="ARBA00022670"/>
    </source>
</evidence>
<evidence type="ECO:0000256" key="5">
    <source>
        <dbReference type="PROSITE-ProRule" id="PRU01240"/>
    </source>
</evidence>
<dbReference type="KEGG" id="nwr:E3U44_19090"/>
<dbReference type="RefSeq" id="WP_134356090.1">
    <property type="nucleotide sequence ID" value="NZ_CP038033.1"/>
</dbReference>
<keyword evidence="2 5" id="KW-0645">Protease</keyword>
<evidence type="ECO:0000313" key="11">
    <source>
        <dbReference type="EMBL" id="QBQ56370.1"/>
    </source>
</evidence>
<reference evidence="11 12" key="1">
    <citation type="submission" date="2019-03" db="EMBL/GenBank/DDBJ databases">
        <title>The genome sequence of Nitrosococcus wardiae strain D1FHST reveals the archetypal metabolic capacity of ammonia-oxidizing Gammaproteobacteria.</title>
        <authorList>
            <person name="Wang L."/>
            <person name="Lim C.K."/>
            <person name="Hanson T.E."/>
            <person name="Dang H."/>
            <person name="Klotz M.G."/>
        </authorList>
    </citation>
    <scope>NUCLEOTIDE SEQUENCE [LARGE SCALE GENOMIC DNA]</scope>
    <source>
        <strain evidence="11 12">D1FHS</strain>
    </source>
</reference>
<organism evidence="11 12">
    <name type="scientific">Nitrosococcus wardiae</name>
    <dbReference type="NCBI Taxonomy" id="1814290"/>
    <lineage>
        <taxon>Bacteria</taxon>
        <taxon>Pseudomonadati</taxon>
        <taxon>Pseudomonadota</taxon>
        <taxon>Gammaproteobacteria</taxon>
        <taxon>Chromatiales</taxon>
        <taxon>Chromatiaceae</taxon>
        <taxon>Nitrosococcus</taxon>
    </lineage>
</organism>
<dbReference type="PROSITE" id="PS00138">
    <property type="entry name" value="SUBTILASE_SER"/>
    <property type="match status" value="1"/>
</dbReference>
<dbReference type="AlphaFoldDB" id="A0A4P7C3P0"/>
<dbReference type="InterPro" id="IPR000209">
    <property type="entry name" value="Peptidase_S8/S53_dom"/>
</dbReference>
<evidence type="ECO:0000256" key="3">
    <source>
        <dbReference type="ARBA" id="ARBA00022801"/>
    </source>
</evidence>
<evidence type="ECO:0000259" key="7">
    <source>
        <dbReference type="Pfam" id="PF00082"/>
    </source>
</evidence>
<dbReference type="CDD" id="cd07496">
    <property type="entry name" value="Peptidases_S8_13"/>
    <property type="match status" value="1"/>
</dbReference>
<dbReference type="InterPro" id="IPR043708">
    <property type="entry name" value="DUF5648"/>
</dbReference>
<dbReference type="PROSITE" id="PS00137">
    <property type="entry name" value="SUBTILASE_HIS"/>
    <property type="match status" value="1"/>
</dbReference>
<dbReference type="GO" id="GO:0006508">
    <property type="term" value="P:proteolysis"/>
    <property type="evidence" value="ECO:0007669"/>
    <property type="project" value="UniProtKB-KW"/>
</dbReference>
<dbReference type="InterPro" id="IPR023828">
    <property type="entry name" value="Peptidase_S8_Ser-AS"/>
</dbReference>
<evidence type="ECO:0000313" key="12">
    <source>
        <dbReference type="Proteomes" id="UP000294325"/>
    </source>
</evidence>
<dbReference type="PROSITE" id="PS51892">
    <property type="entry name" value="SUBTILASE"/>
    <property type="match status" value="1"/>
</dbReference>
<dbReference type="PRINTS" id="PR00723">
    <property type="entry name" value="SUBTILISIN"/>
</dbReference>
<proteinExistence type="inferred from homology"/>
<dbReference type="InterPro" id="IPR050131">
    <property type="entry name" value="Peptidase_S8_subtilisin-like"/>
</dbReference>
<sequence length="703" mass="75729">MLVSKIGMYVWAWTFLGLVLCAHSVAGEILEERPAKLSASILSPLIEGLLLEKTTLPFTLNQRVSTAREAVAKQAEYQSSESNRFRLEPTPPPAVIVEGIIVRFKSPQIQALARANLPPPKEVIAELESALGEALVFHGAMVNEAHVFRFLAPKESETVFSLLQRVERFSGIEWIEADTRMEAQSLSNDPFFHHQWNLEGEKEGFLGGIEAIRAWEITRGSADTIVAVVDSGIRPHPEFAARLLPGYDFVSEPGSANDGDGMDSDATDPGNWRVEGECGGQAARDSSWHGTHVAGIIAARGDNGFGMAGVDWHTRILPVRVLGRCGGTASDIANGMAWAAGLPVPGAPPNLHPAQVINLSLGGNGPCPRSHQEIINKILGKGVLVVVAAGNKSDDIRYYYPANCEGVLTVIATNHKGELASYTNLDFTGAGIAAPGGDISWYGHLEAGILSTMDNGAATPQGFDYAWSEGTSMAAPHISGIASLMLSVNPHLVGAELNAVLQFASKPFPAGNACATYGFCGIGIADGHGSVVLANVLNRYRLVYEFYNVDLNHYFLTGSKEDAAIVNQGGAGPGWYDTQRYFYAWSGPEEGALPVCRFYTQGANSHFYTANWEDCAYLRSLNPDNVLAPDQWTYEGIAFYAKLPTDGVCPGDSAPIYQVYNNRWMHNDSNHRFVSSLREYGAMISRGWVGEGIAFCAASVSGD</sequence>
<dbReference type="InterPro" id="IPR015500">
    <property type="entry name" value="Peptidase_S8_subtilisin-rel"/>
</dbReference>
<dbReference type="InterPro" id="IPR023827">
    <property type="entry name" value="Peptidase_S8_Asp-AS"/>
</dbReference>
<protein>
    <submittedName>
        <fullName evidence="11">Uncharacterized protein</fullName>
    </submittedName>
</protein>
<feature type="active site" description="Charge relay system" evidence="5">
    <location>
        <position position="289"/>
    </location>
</feature>
<keyword evidence="3 5" id="KW-0378">Hydrolase</keyword>
<comment type="similarity">
    <text evidence="1 5 6">Belongs to the peptidase S8 family.</text>
</comment>
<evidence type="ECO:0000256" key="6">
    <source>
        <dbReference type="RuleBase" id="RU003355"/>
    </source>
</evidence>